<dbReference type="PANTHER" id="PTHR31637">
    <property type="entry name" value="2,3-BISPHOSPHOGLYCERATE-INDEPENDENT PHOSPHOGLYCERATE MUTASE"/>
    <property type="match status" value="1"/>
</dbReference>
<dbReference type="GO" id="GO:0005737">
    <property type="term" value="C:cytoplasm"/>
    <property type="evidence" value="ECO:0007669"/>
    <property type="project" value="UniProtKB-SubCell"/>
</dbReference>
<comment type="similarity">
    <text evidence="6">Belongs to the thaumatin family.</text>
</comment>
<accession>A0A6A3CRC7</accession>
<dbReference type="GO" id="GO:0030145">
    <property type="term" value="F:manganese ion binding"/>
    <property type="evidence" value="ECO:0007669"/>
    <property type="project" value="InterPro"/>
</dbReference>
<evidence type="ECO:0000256" key="13">
    <source>
        <dbReference type="ARBA" id="ARBA00023211"/>
    </source>
</evidence>
<dbReference type="InterPro" id="IPR011258">
    <property type="entry name" value="BPG-indep_PGM_N"/>
</dbReference>
<evidence type="ECO:0000256" key="5">
    <source>
        <dbReference type="ARBA" id="ARBA00008819"/>
    </source>
</evidence>
<keyword evidence="10" id="KW-0479">Metal-binding</keyword>
<dbReference type="GO" id="GO:0006007">
    <property type="term" value="P:glucose catabolic process"/>
    <property type="evidence" value="ECO:0007669"/>
    <property type="project" value="InterPro"/>
</dbReference>
<evidence type="ECO:0000256" key="11">
    <source>
        <dbReference type="ARBA" id="ARBA00023152"/>
    </source>
</evidence>
<dbReference type="Pfam" id="PF06415">
    <property type="entry name" value="iPGM_N"/>
    <property type="match status" value="1"/>
</dbReference>
<dbReference type="UniPathway" id="UPA00109">
    <property type="reaction ID" value="UER00186"/>
</dbReference>
<name>A0A6A3CRC7_HIBSY</name>
<reference evidence="19" key="1">
    <citation type="submission" date="2019-09" db="EMBL/GenBank/DDBJ databases">
        <title>Draft genome information of white flower Hibiscus syriacus.</title>
        <authorList>
            <person name="Kim Y.-M."/>
        </authorList>
    </citation>
    <scope>NUCLEOTIDE SEQUENCE [LARGE SCALE GENOMIC DNA]</scope>
    <source>
        <strain evidence="19">YM2019G1</strain>
    </source>
</reference>
<evidence type="ECO:0000256" key="10">
    <source>
        <dbReference type="ARBA" id="ARBA00022723"/>
    </source>
</evidence>
<dbReference type="SMART" id="SM00205">
    <property type="entry name" value="THN"/>
    <property type="match status" value="1"/>
</dbReference>
<dbReference type="GO" id="GO:0006096">
    <property type="term" value="P:glycolytic process"/>
    <property type="evidence" value="ECO:0007669"/>
    <property type="project" value="UniProtKB-UniPathway"/>
</dbReference>
<comment type="subunit">
    <text evidence="7">Monomer.</text>
</comment>
<evidence type="ECO:0000256" key="15">
    <source>
        <dbReference type="ARBA" id="ARBA00056264"/>
    </source>
</evidence>
<comment type="subcellular location">
    <subcellularLocation>
        <location evidence="3">Cytoplasm</location>
    </subcellularLocation>
</comment>
<dbReference type="InterPro" id="IPR036646">
    <property type="entry name" value="PGAM_B_sf"/>
</dbReference>
<evidence type="ECO:0000313" key="19">
    <source>
        <dbReference type="EMBL" id="KAE8729771.1"/>
    </source>
</evidence>
<feature type="domain" description="Metalloenzyme" evidence="17">
    <location>
        <begin position="77"/>
        <end position="538"/>
    </location>
</feature>
<feature type="region of interest" description="Disordered" evidence="16">
    <location>
        <begin position="864"/>
        <end position="888"/>
    </location>
</feature>
<evidence type="ECO:0000256" key="6">
    <source>
        <dbReference type="ARBA" id="ARBA00010607"/>
    </source>
</evidence>
<dbReference type="GO" id="GO:0010037">
    <property type="term" value="P:response to carbon dioxide"/>
    <property type="evidence" value="ECO:0007669"/>
    <property type="project" value="UniProtKB-ARBA"/>
</dbReference>
<evidence type="ECO:0000256" key="14">
    <source>
        <dbReference type="ARBA" id="ARBA00023235"/>
    </source>
</evidence>
<dbReference type="CDD" id="cd16010">
    <property type="entry name" value="iPGM"/>
    <property type="match status" value="1"/>
</dbReference>
<dbReference type="GO" id="GO:0010118">
    <property type="term" value="P:stomatal movement"/>
    <property type="evidence" value="ECO:0007669"/>
    <property type="project" value="UniProtKB-ARBA"/>
</dbReference>
<keyword evidence="20" id="KW-1185">Reference proteome</keyword>
<dbReference type="Gene3D" id="3.40.720.10">
    <property type="entry name" value="Alkaline Phosphatase, subunit A"/>
    <property type="match status" value="1"/>
</dbReference>
<keyword evidence="13" id="KW-0464">Manganese</keyword>
<feature type="domain" description="BPG-independent PGAM N-terminal" evidence="18">
    <location>
        <begin position="129"/>
        <end position="315"/>
    </location>
</feature>
<dbReference type="PRINTS" id="PR00347">
    <property type="entry name" value="THAUMATIN"/>
</dbReference>
<evidence type="ECO:0000313" key="20">
    <source>
        <dbReference type="Proteomes" id="UP000436088"/>
    </source>
</evidence>
<sequence length="1056" mass="115801">MVKLKMLILECGGSALIKLVNPYEPKVTLGLATTLNGPRVSPYGCSYEELHIDVQLEVKEFEHMLLSTSVKEFHQRCLSNTGAPEKWRLIRAHGTDVGLPTDDELGNSEVGHNALGAGRIFAQGAKLVDLALASGKIYEGEGFKYTSESFEKGTLHLIGLLSDGGVHSGHDQLQLLLKGASEHGGKRIRVHILTDGRDVADGSSLGFVETLENDLANLREKGVDARIDSGGGRMYVTMDLYEIDWDVVKRGWDGQVLGEAPHKFTNAVEAVKKLRKNANDQYLPPFVLVDENNKAVGPIVDGDAVVTFNFRADRIYDGELKLPSHYLVSPPFIDRTSGEYLVHNGIRIFACSETAKFGNVTFLWNGNRSGYFNPELEEYVEIPSDIGVTFNVQPKMKALEIAEKARDAILRRKFDHVRVNIPNGDMAGHTGDIQATIVGCKAADEAVKMILDAIERVGGIFVVTADHGNAEDMVKRSKFEEPLYDKNGELQILASHTCHPVPIAVGGRGLAAGVRFRSDVLDGGLANVAATVMNLHGFVTPSDYEPTLVEVPLIMELPFLPTHCNLNFLTNGSAFTSSIHTAVAFIRTFNIINNCKETIWPGIIPGESFNGGGIELKPHQSVVFNAPAGWSLRSSIWDRSSCKFDSNGNGPCQTRDCGETLKCGAAGKTPASLAEFTLATLDFYDVSLVDGFNVPVSVTPLNGKGNCSTVGCNSDLRRNCPSELAVKANGKVIACRSACDVFNTDEYCCRGTHGNPSTCQPMYYSKTFKSACPTSYSYAYDDPTSIFTCSGADYVITFCSTRNQAVYSYHDHKLVCKNKANGLNPLVLLVWWIVSANFQNVEFDNGKCFLSGITNVSKAQRKAGIGGRKPLGKPYSQGTSKKNQKAKLGNPEEDLCQLEDIAGEGCLHNHEDCIKTQKRAISTNDFLRILGLDAYESPKVCRNEQDDCDAHQKNHLLQNICCQGNSTLLQLVQSHWIKICSGMILNFSKHSASAKEYSLSNILEPMSPPRYAERNKMTAMLIKEPSPPKHMLSRKFYSFAASPEPLDQHMQWDDPK</sequence>
<dbReference type="InterPro" id="IPR037176">
    <property type="entry name" value="Osmotin/thaumatin-like_sf"/>
</dbReference>
<dbReference type="FunFam" id="3.40.1450.10:FF:000002">
    <property type="entry name" value="2,3-bisphosphoglycerate-independent phosphoglycerate mutase"/>
    <property type="match status" value="1"/>
</dbReference>
<dbReference type="SUPFAM" id="SSF64158">
    <property type="entry name" value="2,3-Bisphosphoglycerate-independent phosphoglycerate mutase, substrate-binding domain"/>
    <property type="match status" value="1"/>
</dbReference>
<dbReference type="Gene3D" id="3.40.1450.10">
    <property type="entry name" value="BPG-independent phosphoglycerate mutase, domain B"/>
    <property type="match status" value="1"/>
</dbReference>
<dbReference type="Proteomes" id="UP000436088">
    <property type="component" value="Unassembled WGS sequence"/>
</dbReference>
<organism evidence="19 20">
    <name type="scientific">Hibiscus syriacus</name>
    <name type="common">Rose of Sharon</name>
    <dbReference type="NCBI Taxonomy" id="106335"/>
    <lineage>
        <taxon>Eukaryota</taxon>
        <taxon>Viridiplantae</taxon>
        <taxon>Streptophyta</taxon>
        <taxon>Embryophyta</taxon>
        <taxon>Tracheophyta</taxon>
        <taxon>Spermatophyta</taxon>
        <taxon>Magnoliopsida</taxon>
        <taxon>eudicotyledons</taxon>
        <taxon>Gunneridae</taxon>
        <taxon>Pentapetalae</taxon>
        <taxon>rosids</taxon>
        <taxon>malvids</taxon>
        <taxon>Malvales</taxon>
        <taxon>Malvaceae</taxon>
        <taxon>Malvoideae</taxon>
        <taxon>Hibiscus</taxon>
    </lineage>
</organism>
<evidence type="ECO:0000256" key="4">
    <source>
        <dbReference type="ARBA" id="ARBA00004798"/>
    </source>
</evidence>
<dbReference type="SUPFAM" id="SSF53649">
    <property type="entry name" value="Alkaline phosphatase-like"/>
    <property type="match status" value="1"/>
</dbReference>
<evidence type="ECO:0000256" key="9">
    <source>
        <dbReference type="ARBA" id="ARBA00022490"/>
    </source>
</evidence>
<dbReference type="CDD" id="cd09218">
    <property type="entry name" value="TLP-PA"/>
    <property type="match status" value="1"/>
</dbReference>
<dbReference type="AlphaFoldDB" id="A0A6A3CRC7"/>
<evidence type="ECO:0000259" key="18">
    <source>
        <dbReference type="Pfam" id="PF06415"/>
    </source>
</evidence>
<evidence type="ECO:0000256" key="1">
    <source>
        <dbReference type="ARBA" id="ARBA00000370"/>
    </source>
</evidence>
<comment type="caution">
    <text evidence="19">The sequence shown here is derived from an EMBL/GenBank/DDBJ whole genome shotgun (WGS) entry which is preliminary data.</text>
</comment>
<comment type="similarity">
    <text evidence="5">Belongs to the BPG-independent phosphoglycerate mutase family.</text>
</comment>
<dbReference type="EC" id="5.4.2.12" evidence="8"/>
<dbReference type="PANTHER" id="PTHR31637:SF7">
    <property type="entry name" value="2,3-BISPHOSPHOGLYCERATE-INDEPENDENT PHOSPHOGLYCERATE MUTASE 1"/>
    <property type="match status" value="1"/>
</dbReference>
<dbReference type="SUPFAM" id="SSF49870">
    <property type="entry name" value="Osmotin, thaumatin-like protein"/>
    <property type="match status" value="1"/>
</dbReference>
<evidence type="ECO:0000256" key="16">
    <source>
        <dbReference type="SAM" id="MobiDB-lite"/>
    </source>
</evidence>
<dbReference type="Pfam" id="PF00314">
    <property type="entry name" value="Thaumatin"/>
    <property type="match status" value="1"/>
</dbReference>
<proteinExistence type="inferred from homology"/>
<dbReference type="InterPro" id="IPR005995">
    <property type="entry name" value="Pgm_bpd_ind"/>
</dbReference>
<gene>
    <name evidence="19" type="ORF">F3Y22_tig00003398pilonHSYRG00186</name>
</gene>
<protein>
    <recommendedName>
        <fullName evidence="8">phosphoglycerate mutase (2,3-diphosphoglycerate-independent)</fullName>
        <ecNumber evidence="8">5.4.2.12</ecNumber>
    </recommendedName>
</protein>
<evidence type="ECO:0000256" key="2">
    <source>
        <dbReference type="ARBA" id="ARBA00001936"/>
    </source>
</evidence>
<evidence type="ECO:0000256" key="8">
    <source>
        <dbReference type="ARBA" id="ARBA00012026"/>
    </source>
</evidence>
<dbReference type="InterPro" id="IPR017850">
    <property type="entry name" value="Alkaline_phosphatase_core_sf"/>
</dbReference>
<dbReference type="GO" id="GO:0009637">
    <property type="term" value="P:response to blue light"/>
    <property type="evidence" value="ECO:0007669"/>
    <property type="project" value="UniProtKB-ARBA"/>
</dbReference>
<evidence type="ECO:0000256" key="3">
    <source>
        <dbReference type="ARBA" id="ARBA00004496"/>
    </source>
</evidence>
<keyword evidence="11" id="KW-0324">Glycolysis</keyword>
<dbReference type="GO" id="GO:0004619">
    <property type="term" value="F:phosphoglycerate mutase activity"/>
    <property type="evidence" value="ECO:0007669"/>
    <property type="project" value="UniProtKB-EC"/>
</dbReference>
<dbReference type="InterPro" id="IPR006124">
    <property type="entry name" value="Metalloenzyme"/>
</dbReference>
<keyword evidence="14" id="KW-0413">Isomerase</keyword>
<dbReference type="EMBL" id="VEPZ02000218">
    <property type="protein sequence ID" value="KAE8729771.1"/>
    <property type="molecule type" value="Genomic_DNA"/>
</dbReference>
<dbReference type="FunFam" id="2.60.110.10:FF:000002">
    <property type="entry name" value="Thaumatin-like protein 1a"/>
    <property type="match status" value="1"/>
</dbReference>
<dbReference type="InterPro" id="IPR001938">
    <property type="entry name" value="Thaumatin"/>
</dbReference>
<keyword evidence="9" id="KW-0963">Cytoplasm</keyword>
<comment type="pathway">
    <text evidence="4">Carbohydrate degradation; glycolysis; pyruvate from D-glyceraldehyde 3-phosphate: step 3/5.</text>
</comment>
<comment type="function">
    <text evidence="15">Catalyzes the interconversion of 2-phosphoglycerate (2-PGA) and 3-phosphoglycerate (3-PGA). Required for guard cell function (e.g. blue light-, abscisic acid- (ABA), and low CO(2)-regulated stomatal movements) and fertility (e.g. pollen grains production).</text>
</comment>
<evidence type="ECO:0000256" key="12">
    <source>
        <dbReference type="ARBA" id="ARBA00023157"/>
    </source>
</evidence>
<comment type="catalytic activity">
    <reaction evidence="1">
        <text>(2R)-2-phosphoglycerate = (2R)-3-phosphoglycerate</text>
        <dbReference type="Rhea" id="RHEA:15901"/>
        <dbReference type="ChEBI" id="CHEBI:58272"/>
        <dbReference type="ChEBI" id="CHEBI:58289"/>
        <dbReference type="EC" id="5.4.2.12"/>
    </reaction>
</comment>
<evidence type="ECO:0000256" key="7">
    <source>
        <dbReference type="ARBA" id="ARBA00011245"/>
    </source>
</evidence>
<keyword evidence="12" id="KW-1015">Disulfide bond</keyword>
<comment type="cofactor">
    <cofactor evidence="2">
        <name>Mn(2+)</name>
        <dbReference type="ChEBI" id="CHEBI:29035"/>
    </cofactor>
</comment>
<dbReference type="Gene3D" id="2.60.110.10">
    <property type="entry name" value="Thaumatin"/>
    <property type="match status" value="1"/>
</dbReference>
<dbReference type="PROSITE" id="PS51367">
    <property type="entry name" value="THAUMATIN_2"/>
    <property type="match status" value="1"/>
</dbReference>
<dbReference type="Pfam" id="PF01676">
    <property type="entry name" value="Metalloenzyme"/>
    <property type="match status" value="1"/>
</dbReference>
<evidence type="ECO:0000259" key="17">
    <source>
        <dbReference type="Pfam" id="PF01676"/>
    </source>
</evidence>